<dbReference type="PIRSF" id="PIRSF000337">
    <property type="entry name" value="NTA_MOA"/>
    <property type="match status" value="1"/>
</dbReference>
<evidence type="ECO:0000256" key="1">
    <source>
        <dbReference type="ARBA" id="ARBA00022630"/>
    </source>
</evidence>
<gene>
    <name evidence="8" type="ORF">GGQ54_002700</name>
</gene>
<dbReference type="AlphaFoldDB" id="A0A7Z0IM01"/>
<evidence type="ECO:0000256" key="6">
    <source>
        <dbReference type="PIRSR" id="PIRSR000337-1"/>
    </source>
</evidence>
<keyword evidence="4 8" id="KW-0503">Monooxygenase</keyword>
<proteinExistence type="inferred from homology"/>
<feature type="domain" description="Luciferase-like" evidence="7">
    <location>
        <begin position="26"/>
        <end position="393"/>
    </location>
</feature>
<feature type="binding site" evidence="6">
    <location>
        <position position="99"/>
    </location>
    <ligand>
        <name>FMN</name>
        <dbReference type="ChEBI" id="CHEBI:58210"/>
    </ligand>
</feature>
<comment type="caution">
    <text evidence="8">The sequence shown here is derived from an EMBL/GenBank/DDBJ whole genome shotgun (WGS) entry which is preliminary data.</text>
</comment>
<evidence type="ECO:0000256" key="4">
    <source>
        <dbReference type="ARBA" id="ARBA00023033"/>
    </source>
</evidence>
<dbReference type="InterPro" id="IPR036661">
    <property type="entry name" value="Luciferase-like_sf"/>
</dbReference>
<dbReference type="GO" id="GO:0004497">
    <property type="term" value="F:monooxygenase activity"/>
    <property type="evidence" value="ECO:0007669"/>
    <property type="project" value="UniProtKB-KW"/>
</dbReference>
<keyword evidence="9" id="KW-1185">Reference proteome</keyword>
<keyword evidence="3" id="KW-0560">Oxidoreductase</keyword>
<sequence length="460" mass="50610">MTEPTTRREVRLAAHFPGVNHHTVWSHPDAGSNIDFASFRHLAQTAERGLFDFFFLAEGLRLRERKGLIHDLDVVGRPDTIPVLAALAAVTERLGLIGTINATFNEPDQLAKEFASLDLLSDGRAGWNVVTSSDAFTGENFRRGGYLDAADRYVRAADLVAAARQLWDSWDDDPIDPFGKALLREGAVRDFSRTSEQFDIAGTFGTPRPAQGHPVILQAGDSADGRDFGARTADAIFARWWETPEKRRESFADFKRRAASFGRGPDELLIFPGVSFALGDTEQEARENDREIRRGQITPQTAIALLEHVWNRDLSGYDPDGPLPAIEPDRSEKAIVKGQSRRNDAPDLADRYRAIAAEKNLSIRELIIEVQASRTFVGTPKTVARALADAVDNGEADGYILVPHLIPAGLDEFVDSVVPELQDLGVYRTEYPGETLRENLGLRPAGAQPVADPASHRVAS</sequence>
<feature type="binding site" evidence="6">
    <location>
        <position position="222"/>
    </location>
    <ligand>
        <name>FMN</name>
        <dbReference type="ChEBI" id="CHEBI:58210"/>
    </ligand>
</feature>
<dbReference type="SUPFAM" id="SSF51679">
    <property type="entry name" value="Bacterial luciferase-like"/>
    <property type="match status" value="1"/>
</dbReference>
<organism evidence="8 9">
    <name type="scientific">Naumannella cuiyingiana</name>
    <dbReference type="NCBI Taxonomy" id="1347891"/>
    <lineage>
        <taxon>Bacteria</taxon>
        <taxon>Bacillati</taxon>
        <taxon>Actinomycetota</taxon>
        <taxon>Actinomycetes</taxon>
        <taxon>Propionibacteriales</taxon>
        <taxon>Propionibacteriaceae</taxon>
        <taxon>Naumannella</taxon>
    </lineage>
</organism>
<evidence type="ECO:0000256" key="2">
    <source>
        <dbReference type="ARBA" id="ARBA00022643"/>
    </source>
</evidence>
<dbReference type="GO" id="GO:0016705">
    <property type="term" value="F:oxidoreductase activity, acting on paired donors, with incorporation or reduction of molecular oxygen"/>
    <property type="evidence" value="ECO:0007669"/>
    <property type="project" value="InterPro"/>
</dbReference>
<reference evidence="8 9" key="1">
    <citation type="submission" date="2020-07" db="EMBL/GenBank/DDBJ databases">
        <title>Sequencing the genomes of 1000 actinobacteria strains.</title>
        <authorList>
            <person name="Klenk H.-P."/>
        </authorList>
    </citation>
    <scope>NUCLEOTIDE SEQUENCE [LARGE SCALE GENOMIC DNA]</scope>
    <source>
        <strain evidence="8 9">DSM 103164</strain>
    </source>
</reference>
<dbReference type="EMBL" id="JACBZS010000001">
    <property type="protein sequence ID" value="NYI72140.1"/>
    <property type="molecule type" value="Genomic_DNA"/>
</dbReference>
<keyword evidence="2 6" id="KW-0288">FMN</keyword>
<keyword evidence="1 6" id="KW-0285">Flavoprotein</keyword>
<feature type="binding site" evidence="6">
    <location>
        <position position="153"/>
    </location>
    <ligand>
        <name>FMN</name>
        <dbReference type="ChEBI" id="CHEBI:58210"/>
    </ligand>
</feature>
<evidence type="ECO:0000313" key="8">
    <source>
        <dbReference type="EMBL" id="NYI72140.1"/>
    </source>
</evidence>
<dbReference type="InterPro" id="IPR051260">
    <property type="entry name" value="Diverse_substr_monoxygenases"/>
</dbReference>
<evidence type="ECO:0000259" key="7">
    <source>
        <dbReference type="Pfam" id="PF00296"/>
    </source>
</evidence>
<dbReference type="Gene3D" id="3.20.20.30">
    <property type="entry name" value="Luciferase-like domain"/>
    <property type="match status" value="1"/>
</dbReference>
<evidence type="ECO:0000256" key="5">
    <source>
        <dbReference type="ARBA" id="ARBA00033748"/>
    </source>
</evidence>
<dbReference type="RefSeq" id="WP_179445875.1">
    <property type="nucleotide sequence ID" value="NZ_JACBZS010000001.1"/>
</dbReference>
<evidence type="ECO:0000256" key="3">
    <source>
        <dbReference type="ARBA" id="ARBA00023002"/>
    </source>
</evidence>
<accession>A0A7Z0IM01</accession>
<comment type="similarity">
    <text evidence="5">Belongs to the NtaA/SnaA/DszA monooxygenase family.</text>
</comment>
<name>A0A7Z0IM01_9ACTN</name>
<dbReference type="InterPro" id="IPR011251">
    <property type="entry name" value="Luciferase-like_dom"/>
</dbReference>
<dbReference type="Pfam" id="PF00296">
    <property type="entry name" value="Bac_luciferase"/>
    <property type="match status" value="1"/>
</dbReference>
<dbReference type="PANTHER" id="PTHR30011:SF16">
    <property type="entry name" value="C2H2 FINGER DOMAIN TRANSCRIPTION FACTOR (EUROFUNG)-RELATED"/>
    <property type="match status" value="1"/>
</dbReference>
<dbReference type="Proteomes" id="UP000527616">
    <property type="component" value="Unassembled WGS sequence"/>
</dbReference>
<evidence type="ECO:0000313" key="9">
    <source>
        <dbReference type="Proteomes" id="UP000527616"/>
    </source>
</evidence>
<dbReference type="PANTHER" id="PTHR30011">
    <property type="entry name" value="ALKANESULFONATE MONOOXYGENASE-RELATED"/>
    <property type="match status" value="1"/>
</dbReference>
<dbReference type="InterPro" id="IPR016215">
    <property type="entry name" value="NTA_MOA"/>
</dbReference>
<protein>
    <submittedName>
        <fullName evidence="8">FMN-dependent oxidoreductase (Nitrilotriacetate monooxygenase family)</fullName>
    </submittedName>
</protein>
<dbReference type="NCBIfam" id="TIGR03860">
    <property type="entry name" value="FMN_nitrolo"/>
    <property type="match status" value="1"/>
</dbReference>